<sequence length="616" mass="70335">MIPIQHDISLVIGSTLFAFVAGYFLMPIQKIWWRESRRKFATLMLFATAALLGLLIWSIHFIGMTAIHLSHVYHFDFSWMLLSYLSVFTASIFTLCLMIQSIWSFSRVALAIVVMSLGVSTMHYTSSLRANFERTEITPITESSHATYDLLFAVVLISALLLIAMIRLVLSELRLASRNRQLRWANKELENQNIQDNLTKLPNRLYLAEYADILFSKQQHQQEIAFLYIDLDRFKAVNDVFGHQVGDQLLIQLTARIHQLWGDRSKLLRIGGDEFLMVLENTSVSKASEMSEQILNLIQDSFLIDGKTINISGSIGIAMYPEHGKNLQDLLVNADAAMLSSKYQGRNTYSVFNFSSDQHESKSQSKLINDLYKAVEDQQFVLFYQPKFTSERKICGVEALIRWQHPLHGLLGPNMFIHGAEKTALIIQMGYWALEQACKQIQLWEKNNTDFFPIAVNLSAVQFEHKHLLANLQNLFKRYKINPQHLMIEITESTAMHYIDASIRTLEQLRNIGIQLAIDDFGTGHSSFLYLKNLPVDELKIDKEFIQDLSVGSKEEMILESIIRLAIKLGLKVTAEGIETTLQADILTRLGCQQLQGYLLAKPMPVESLETQDFLS</sequence>
<keyword evidence="1" id="KW-1133">Transmembrane helix</keyword>
<evidence type="ECO:0000259" key="3">
    <source>
        <dbReference type="PROSITE" id="PS50887"/>
    </source>
</evidence>
<dbReference type="SUPFAM" id="SSF55073">
    <property type="entry name" value="Nucleotide cyclase"/>
    <property type="match status" value="1"/>
</dbReference>
<protein>
    <submittedName>
        <fullName evidence="4">Diguanylate cyclase</fullName>
    </submittedName>
</protein>
<reference evidence="4 5" key="1">
    <citation type="submission" date="2017-11" db="EMBL/GenBank/DDBJ databases">
        <authorList>
            <person name="Han C.G."/>
        </authorList>
    </citation>
    <scope>NUCLEOTIDE SEQUENCE [LARGE SCALE GENOMIC DNA]</scope>
    <source>
        <strain evidence="4 5">ANC 5347</strain>
    </source>
</reference>
<dbReference type="SUPFAM" id="SSF141868">
    <property type="entry name" value="EAL domain-like"/>
    <property type="match status" value="1"/>
</dbReference>
<keyword evidence="1" id="KW-0472">Membrane</keyword>
<dbReference type="SMART" id="SM00267">
    <property type="entry name" value="GGDEF"/>
    <property type="match status" value="1"/>
</dbReference>
<evidence type="ECO:0000313" key="4">
    <source>
        <dbReference type="EMBL" id="PJI32974.1"/>
    </source>
</evidence>
<dbReference type="AlphaFoldDB" id="A0A2H9UMQ8"/>
<dbReference type="PROSITE" id="PS50883">
    <property type="entry name" value="EAL"/>
    <property type="match status" value="1"/>
</dbReference>
<dbReference type="RefSeq" id="WP_100357526.1">
    <property type="nucleotide sequence ID" value="NZ_PGOZ01000005.1"/>
</dbReference>
<dbReference type="CDD" id="cd01948">
    <property type="entry name" value="EAL"/>
    <property type="match status" value="1"/>
</dbReference>
<dbReference type="SMART" id="SM00052">
    <property type="entry name" value="EAL"/>
    <property type="match status" value="1"/>
</dbReference>
<reference evidence="4 5" key="2">
    <citation type="submission" date="2017-12" db="EMBL/GenBank/DDBJ databases">
        <title>Revising the taxonomy of the Acinetobacter lwoffii group: the description of Acinetobacter pseudolwoffii sp. nov. and emended description of Acinetobacter lwoffii.</title>
        <authorList>
            <person name="Nemec A."/>
        </authorList>
    </citation>
    <scope>NUCLEOTIDE SEQUENCE [LARGE SCALE GENOMIC DNA]</scope>
    <source>
        <strain evidence="4 5">ANC 5347</strain>
    </source>
</reference>
<dbReference type="Pfam" id="PF00563">
    <property type="entry name" value="EAL"/>
    <property type="match status" value="1"/>
</dbReference>
<dbReference type="InterPro" id="IPR052155">
    <property type="entry name" value="Biofilm_reg_signaling"/>
</dbReference>
<dbReference type="NCBIfam" id="TIGR00254">
    <property type="entry name" value="GGDEF"/>
    <property type="match status" value="1"/>
</dbReference>
<feature type="transmembrane region" description="Helical" evidence="1">
    <location>
        <begin position="146"/>
        <end position="170"/>
    </location>
</feature>
<feature type="domain" description="GGDEF" evidence="3">
    <location>
        <begin position="222"/>
        <end position="354"/>
    </location>
</feature>
<feature type="transmembrane region" description="Helical" evidence="1">
    <location>
        <begin position="108"/>
        <end position="126"/>
    </location>
</feature>
<dbReference type="EMBL" id="PGOZ01000005">
    <property type="protein sequence ID" value="PJI32974.1"/>
    <property type="molecule type" value="Genomic_DNA"/>
</dbReference>
<dbReference type="Pfam" id="PF00990">
    <property type="entry name" value="GGDEF"/>
    <property type="match status" value="1"/>
</dbReference>
<keyword evidence="1" id="KW-0812">Transmembrane</keyword>
<comment type="caution">
    <text evidence="4">The sequence shown here is derived from an EMBL/GenBank/DDBJ whole genome shotgun (WGS) entry which is preliminary data.</text>
</comment>
<dbReference type="InterPro" id="IPR029787">
    <property type="entry name" value="Nucleotide_cyclase"/>
</dbReference>
<dbReference type="CDD" id="cd01949">
    <property type="entry name" value="GGDEF"/>
    <property type="match status" value="1"/>
</dbReference>
<dbReference type="InterPro" id="IPR005330">
    <property type="entry name" value="MHYT_dom"/>
</dbReference>
<dbReference type="InterPro" id="IPR043128">
    <property type="entry name" value="Rev_trsase/Diguanyl_cyclase"/>
</dbReference>
<dbReference type="InterPro" id="IPR035919">
    <property type="entry name" value="EAL_sf"/>
</dbReference>
<feature type="transmembrane region" description="Helical" evidence="1">
    <location>
        <begin position="40"/>
        <end position="59"/>
    </location>
</feature>
<dbReference type="PANTHER" id="PTHR44757">
    <property type="entry name" value="DIGUANYLATE CYCLASE DGCP"/>
    <property type="match status" value="1"/>
</dbReference>
<organism evidence="4 5">
    <name type="scientific">Acinetobacter pseudolwoffii</name>
    <dbReference type="NCBI Taxonomy" id="2053287"/>
    <lineage>
        <taxon>Bacteria</taxon>
        <taxon>Pseudomonadati</taxon>
        <taxon>Pseudomonadota</taxon>
        <taxon>Gammaproteobacteria</taxon>
        <taxon>Moraxellales</taxon>
        <taxon>Moraxellaceae</taxon>
        <taxon>Acinetobacter</taxon>
    </lineage>
</organism>
<proteinExistence type="predicted"/>
<dbReference type="Pfam" id="PF03707">
    <property type="entry name" value="MHYT"/>
    <property type="match status" value="1"/>
</dbReference>
<evidence type="ECO:0000313" key="5">
    <source>
        <dbReference type="Proteomes" id="UP000242351"/>
    </source>
</evidence>
<feature type="transmembrane region" description="Helical" evidence="1">
    <location>
        <begin position="6"/>
        <end position="28"/>
    </location>
</feature>
<feature type="domain" description="EAL" evidence="2">
    <location>
        <begin position="364"/>
        <end position="616"/>
    </location>
</feature>
<gene>
    <name evidence="4" type="ORF">CU320_06275</name>
</gene>
<evidence type="ECO:0000259" key="2">
    <source>
        <dbReference type="PROSITE" id="PS50883"/>
    </source>
</evidence>
<accession>A0A2H9UMQ8</accession>
<feature type="transmembrane region" description="Helical" evidence="1">
    <location>
        <begin position="79"/>
        <end position="99"/>
    </location>
</feature>
<dbReference type="InterPro" id="IPR001633">
    <property type="entry name" value="EAL_dom"/>
</dbReference>
<evidence type="ECO:0000256" key="1">
    <source>
        <dbReference type="SAM" id="Phobius"/>
    </source>
</evidence>
<dbReference type="PROSITE" id="PS50887">
    <property type="entry name" value="GGDEF"/>
    <property type="match status" value="1"/>
</dbReference>
<name>A0A2H9UMQ8_9GAMM</name>
<dbReference type="Proteomes" id="UP000242351">
    <property type="component" value="Unassembled WGS sequence"/>
</dbReference>
<dbReference type="Gene3D" id="3.20.20.450">
    <property type="entry name" value="EAL domain"/>
    <property type="match status" value="1"/>
</dbReference>
<dbReference type="Gene3D" id="3.30.70.270">
    <property type="match status" value="1"/>
</dbReference>
<dbReference type="InterPro" id="IPR000160">
    <property type="entry name" value="GGDEF_dom"/>
</dbReference>
<dbReference type="PANTHER" id="PTHR44757:SF2">
    <property type="entry name" value="BIOFILM ARCHITECTURE MAINTENANCE PROTEIN MBAA"/>
    <property type="match status" value="1"/>
</dbReference>